<feature type="compositionally biased region" description="Basic and acidic residues" evidence="6">
    <location>
        <begin position="191"/>
        <end position="204"/>
    </location>
</feature>
<dbReference type="GO" id="GO:0000124">
    <property type="term" value="C:SAGA complex"/>
    <property type="evidence" value="ECO:0007669"/>
    <property type="project" value="TreeGrafter"/>
</dbReference>
<evidence type="ECO:0000256" key="4">
    <source>
        <dbReference type="ARBA" id="ARBA00023163"/>
    </source>
</evidence>
<dbReference type="PANTHER" id="PTHR48068">
    <property type="entry name" value="TAF9 RNA POLYMERASE II, TATA BOX-BINDING PROTEIN (TBP)-ASSOCIATED FACTOR"/>
    <property type="match status" value="1"/>
</dbReference>
<dbReference type="Gene3D" id="1.10.20.10">
    <property type="entry name" value="Histone, subunit A"/>
    <property type="match status" value="1"/>
</dbReference>
<evidence type="ECO:0000256" key="1">
    <source>
        <dbReference type="ARBA" id="ARBA00004123"/>
    </source>
</evidence>
<protein>
    <submittedName>
        <fullName evidence="7">Transcription initiation factor TFIID subunit 9</fullName>
    </submittedName>
</protein>
<evidence type="ECO:0000313" key="8">
    <source>
        <dbReference type="Proteomes" id="UP001161017"/>
    </source>
</evidence>
<evidence type="ECO:0000256" key="5">
    <source>
        <dbReference type="ARBA" id="ARBA00023242"/>
    </source>
</evidence>
<dbReference type="EMBL" id="JAPUFD010000011">
    <property type="protein sequence ID" value="MDI1490252.1"/>
    <property type="molecule type" value="Genomic_DNA"/>
</dbReference>
<accession>A0AA43QQH1</accession>
<comment type="caution">
    <text evidence="7">The sequence shown here is derived from an EMBL/GenBank/DDBJ whole genome shotgun (WGS) entry which is preliminary data.</text>
</comment>
<keyword evidence="5" id="KW-0539">Nucleus</keyword>
<dbReference type="FunFam" id="1.10.20.10:FF:000069">
    <property type="entry name" value="Transcription initiation factor TFIID subunit"/>
    <property type="match status" value="1"/>
</dbReference>
<evidence type="ECO:0000256" key="6">
    <source>
        <dbReference type="SAM" id="MobiDB-lite"/>
    </source>
</evidence>
<dbReference type="CDD" id="cd07979">
    <property type="entry name" value="HFD_TAF9"/>
    <property type="match status" value="1"/>
</dbReference>
<dbReference type="Pfam" id="PF02291">
    <property type="entry name" value="TFIID-31kDa"/>
    <property type="match status" value="1"/>
</dbReference>
<dbReference type="GO" id="GO:0005669">
    <property type="term" value="C:transcription factor TFIID complex"/>
    <property type="evidence" value="ECO:0007669"/>
    <property type="project" value="TreeGrafter"/>
</dbReference>
<dbReference type="GO" id="GO:0051123">
    <property type="term" value="P:RNA polymerase II preinitiation complex assembly"/>
    <property type="evidence" value="ECO:0007669"/>
    <property type="project" value="TreeGrafter"/>
</dbReference>
<keyword evidence="4" id="KW-0804">Transcription</keyword>
<feature type="region of interest" description="Disordered" evidence="6">
    <location>
        <begin position="1"/>
        <end position="42"/>
    </location>
</feature>
<dbReference type="SUPFAM" id="SSF47113">
    <property type="entry name" value="Histone-fold"/>
    <property type="match status" value="1"/>
</dbReference>
<dbReference type="InterPro" id="IPR009072">
    <property type="entry name" value="Histone-fold"/>
</dbReference>
<dbReference type="AlphaFoldDB" id="A0AA43QQH1"/>
<feature type="compositionally biased region" description="Acidic residues" evidence="6">
    <location>
        <begin position="226"/>
        <end position="235"/>
    </location>
</feature>
<comment type="similarity">
    <text evidence="2">Belongs to the TAF9 family.</text>
</comment>
<evidence type="ECO:0000256" key="2">
    <source>
        <dbReference type="ARBA" id="ARBA00007646"/>
    </source>
</evidence>
<comment type="subcellular location">
    <subcellularLocation>
        <location evidence="1">Nucleus</location>
    </subcellularLocation>
</comment>
<dbReference type="InterPro" id="IPR051431">
    <property type="entry name" value="TFIID_subunit_9"/>
</dbReference>
<dbReference type="Proteomes" id="UP001161017">
    <property type="component" value="Unassembled WGS sequence"/>
</dbReference>
<sequence>MTDVDDVPEGGGVEPQTTSSQNDNASDPTLTNTSVNDPALSKKPRDARLIHMVLAHYGVTGYQERVPLQLMDFAYRYTSSTLQDALHLTNEGYGTSGTGIGTGSKSGTEGTTVNLNALRLAIHSRTHYQYNPTLPKEYYMNLAQEKNRTALPPVQREWGMKLPPEQYLLTGQGWQMAEEFEGEGEEEEEGLENRDTTMHDHEGSDQAEGEVEGGTMEDIFGPDGGGEPDDQMQED</sequence>
<dbReference type="InterPro" id="IPR003162">
    <property type="entry name" value="TFIID-31"/>
</dbReference>
<feature type="compositionally biased region" description="Acidic residues" evidence="6">
    <location>
        <begin position="178"/>
        <end position="190"/>
    </location>
</feature>
<feature type="compositionally biased region" description="Polar residues" evidence="6">
    <location>
        <begin position="15"/>
        <end position="36"/>
    </location>
</feature>
<proteinExistence type="inferred from homology"/>
<keyword evidence="3" id="KW-0805">Transcription regulation</keyword>
<dbReference type="GO" id="GO:0003713">
    <property type="term" value="F:transcription coactivator activity"/>
    <property type="evidence" value="ECO:0007669"/>
    <property type="project" value="TreeGrafter"/>
</dbReference>
<evidence type="ECO:0000313" key="7">
    <source>
        <dbReference type="EMBL" id="MDI1490252.1"/>
    </source>
</evidence>
<dbReference type="PANTHER" id="PTHR48068:SF4">
    <property type="entry name" value="TATA-BOX BINDING PROTEIN ASSOCIATED FACTOR 9"/>
    <property type="match status" value="1"/>
</dbReference>
<name>A0AA43QQH1_9LECA</name>
<organism evidence="7 8">
    <name type="scientific">Ramalina farinacea</name>
    <dbReference type="NCBI Taxonomy" id="258253"/>
    <lineage>
        <taxon>Eukaryota</taxon>
        <taxon>Fungi</taxon>
        <taxon>Dikarya</taxon>
        <taxon>Ascomycota</taxon>
        <taxon>Pezizomycotina</taxon>
        <taxon>Lecanoromycetes</taxon>
        <taxon>OSLEUM clade</taxon>
        <taxon>Lecanoromycetidae</taxon>
        <taxon>Lecanorales</taxon>
        <taxon>Lecanorineae</taxon>
        <taxon>Ramalinaceae</taxon>
        <taxon>Ramalina</taxon>
    </lineage>
</organism>
<feature type="region of interest" description="Disordered" evidence="6">
    <location>
        <begin position="178"/>
        <end position="235"/>
    </location>
</feature>
<dbReference type="GO" id="GO:0046982">
    <property type="term" value="F:protein heterodimerization activity"/>
    <property type="evidence" value="ECO:0007669"/>
    <property type="project" value="InterPro"/>
</dbReference>
<dbReference type="GO" id="GO:0016251">
    <property type="term" value="F:RNA polymerase II general transcription initiation factor activity"/>
    <property type="evidence" value="ECO:0007669"/>
    <property type="project" value="TreeGrafter"/>
</dbReference>
<gene>
    <name evidence="7" type="primary">TAF9</name>
    <name evidence="7" type="ORF">OHK93_001452</name>
</gene>
<evidence type="ECO:0000256" key="3">
    <source>
        <dbReference type="ARBA" id="ARBA00023015"/>
    </source>
</evidence>
<keyword evidence="8" id="KW-1185">Reference proteome</keyword>
<reference evidence="7" key="1">
    <citation type="journal article" date="2023" name="Genome Biol. Evol.">
        <title>First Whole Genome Sequence and Flow Cytometry Genome Size Data for the Lichen-Forming Fungus Ramalina farinacea (Ascomycota).</title>
        <authorList>
            <person name="Llewellyn T."/>
            <person name="Mian S."/>
            <person name="Hill R."/>
            <person name="Leitch I.J."/>
            <person name="Gaya E."/>
        </authorList>
    </citation>
    <scope>NUCLEOTIDE SEQUENCE</scope>
    <source>
        <strain evidence="7">LIQ254RAFAR</strain>
    </source>
</reference>